<dbReference type="InterPro" id="IPR001087">
    <property type="entry name" value="GDSL"/>
</dbReference>
<evidence type="ECO:0000256" key="1">
    <source>
        <dbReference type="ARBA" id="ARBA00008668"/>
    </source>
</evidence>
<dbReference type="Proteomes" id="UP000653305">
    <property type="component" value="Unassembled WGS sequence"/>
</dbReference>
<dbReference type="Pfam" id="PF00657">
    <property type="entry name" value="Lipase_GDSL"/>
    <property type="match status" value="1"/>
</dbReference>
<dbReference type="PANTHER" id="PTHR45642:SF3">
    <property type="entry name" value="OS09G0540400 PROTEIN"/>
    <property type="match status" value="1"/>
</dbReference>
<dbReference type="InterPro" id="IPR036514">
    <property type="entry name" value="SGNH_hydro_sf"/>
</dbReference>
<gene>
    <name evidence="2" type="ORF">PHJA_001991600</name>
</gene>
<dbReference type="GO" id="GO:0016788">
    <property type="term" value="F:hydrolase activity, acting on ester bonds"/>
    <property type="evidence" value="ECO:0007669"/>
    <property type="project" value="InterPro"/>
</dbReference>
<organism evidence="2 3">
    <name type="scientific">Phtheirospermum japonicum</name>
    <dbReference type="NCBI Taxonomy" id="374723"/>
    <lineage>
        <taxon>Eukaryota</taxon>
        <taxon>Viridiplantae</taxon>
        <taxon>Streptophyta</taxon>
        <taxon>Embryophyta</taxon>
        <taxon>Tracheophyta</taxon>
        <taxon>Spermatophyta</taxon>
        <taxon>Magnoliopsida</taxon>
        <taxon>eudicotyledons</taxon>
        <taxon>Gunneridae</taxon>
        <taxon>Pentapetalae</taxon>
        <taxon>asterids</taxon>
        <taxon>lamiids</taxon>
        <taxon>Lamiales</taxon>
        <taxon>Orobanchaceae</taxon>
        <taxon>Orobanchaceae incertae sedis</taxon>
        <taxon>Phtheirospermum</taxon>
    </lineage>
</organism>
<dbReference type="CDD" id="cd01837">
    <property type="entry name" value="SGNH_plant_lipase_like"/>
    <property type="match status" value="1"/>
</dbReference>
<protein>
    <submittedName>
        <fullName evidence="2">GDSL esterase/lipase at5g45960</fullName>
    </submittedName>
</protein>
<comment type="similarity">
    <text evidence="1">Belongs to the 'GDSL' lipolytic enzyme family.</text>
</comment>
<dbReference type="SUPFAM" id="SSF52266">
    <property type="entry name" value="SGNH hydrolase"/>
    <property type="match status" value="1"/>
</dbReference>
<comment type="caution">
    <text evidence="2">The sequence shown here is derived from an EMBL/GenBank/DDBJ whole genome shotgun (WGS) entry which is preliminary data.</text>
</comment>
<proteinExistence type="inferred from homology"/>
<dbReference type="EMBL" id="BMAC01000528">
    <property type="protein sequence ID" value="GFP98477.1"/>
    <property type="molecule type" value="Genomic_DNA"/>
</dbReference>
<dbReference type="InterPro" id="IPR050592">
    <property type="entry name" value="GDSL_lipolytic_enzyme"/>
</dbReference>
<dbReference type="InterPro" id="IPR035669">
    <property type="entry name" value="SGNH_plant_lipase-like"/>
</dbReference>
<dbReference type="Gene3D" id="3.40.50.1110">
    <property type="entry name" value="SGNH hydrolase"/>
    <property type="match status" value="1"/>
</dbReference>
<dbReference type="PANTHER" id="PTHR45642">
    <property type="entry name" value="GDSL ESTERASE/LIPASE EXL3"/>
    <property type="match status" value="1"/>
</dbReference>
<dbReference type="AlphaFoldDB" id="A0A830CCI8"/>
<accession>A0A830CCI8</accession>
<name>A0A830CCI8_9LAMI</name>
<evidence type="ECO:0000313" key="2">
    <source>
        <dbReference type="EMBL" id="GFP98477.1"/>
    </source>
</evidence>
<reference evidence="2" key="1">
    <citation type="submission" date="2020-07" db="EMBL/GenBank/DDBJ databases">
        <title>Ethylene signaling mediates host invasion by parasitic plants.</title>
        <authorList>
            <person name="Yoshida S."/>
        </authorList>
    </citation>
    <scope>NUCLEOTIDE SEQUENCE</scope>
    <source>
        <strain evidence="2">Okayama</strain>
    </source>
</reference>
<sequence length="309" mass="35212">MTPFKSNFPPYGKDFAHHVPTGRFCNGRLTNDFIAKYLGVKEYVPPYLDPTLSIEELKTGVSFASAGSGYDSLTASLSNVIPMSKQLENLKEYRTKLEKAFGKDKTNELINNALFVVSAGTNDFVVNYFSFPIRRMNYTIPTYMDFVLQETRHFLQGLMDQGARRIGVVGLPPMGCLPIVISLYSEDPIVKRDCVRNMSSIARDYNNMLQKELKNMQLRLQTKGFRIGYFNVYRPLEDMTLGRKYGFDEVSNGCCGTGMLETSFLCNPNREVCANADKYVFWDAIHPSERSYYILFQSIQPIIDSLVRK</sequence>
<evidence type="ECO:0000313" key="3">
    <source>
        <dbReference type="Proteomes" id="UP000653305"/>
    </source>
</evidence>
<keyword evidence="3" id="KW-1185">Reference proteome</keyword>
<dbReference type="OrthoDB" id="1600564at2759"/>